<reference evidence="4" key="1">
    <citation type="submission" date="2022-04" db="EMBL/GenBank/DDBJ databases">
        <title>Systematic whole-genome sequencing reveals an unexpected diversity among actinomycetoma pathogens and provides insights into their antibacterial susceptibilities.</title>
        <authorList>
            <person name="Watson A.K."/>
            <person name="Kepplinger B."/>
            <person name="Bakhiet S.M."/>
            <person name="Mhmoud N.A."/>
            <person name="Chapman J."/>
            <person name="Allenby N."/>
            <person name="Mickiewicz K."/>
            <person name="Goodfellow M."/>
            <person name="Fahal A.H."/>
            <person name="Errington J."/>
        </authorList>
    </citation>
    <scope>NUCLEOTIDE SEQUENCE</scope>
    <source>
        <strain evidence="4">SD 504</strain>
    </source>
</reference>
<dbReference type="PANTHER" id="PTHR43877">
    <property type="entry name" value="AMINOALKYLPHOSPHONATE N-ACETYLTRANSFERASE-RELATED-RELATED"/>
    <property type="match status" value="1"/>
</dbReference>
<evidence type="ECO:0000313" key="5">
    <source>
        <dbReference type="Proteomes" id="UP001056383"/>
    </source>
</evidence>
<dbReference type="SUPFAM" id="SSF55729">
    <property type="entry name" value="Acyl-CoA N-acyltransferases (Nat)"/>
    <property type="match status" value="1"/>
</dbReference>
<dbReference type="EMBL" id="CP095474">
    <property type="protein sequence ID" value="URN18241.1"/>
    <property type="molecule type" value="Genomic_DNA"/>
</dbReference>
<accession>A0ABY4TKP2</accession>
<dbReference type="InterPro" id="IPR016181">
    <property type="entry name" value="Acyl_CoA_acyltransferase"/>
</dbReference>
<name>A0ABY4TKP2_9ACTN</name>
<keyword evidence="1" id="KW-0808">Transferase</keyword>
<dbReference type="Proteomes" id="UP001056383">
    <property type="component" value="Chromosome"/>
</dbReference>
<sequence length="169" mass="18933">MHDNAPTPYRIDRVDPSTFDDLLPLIADYQRFYGCEPDESRNRRFFGDMVGDDTHGLQLLARHGDRAAGFATLYWTRVSTRATTVALLNDLFVHPDHRGGRRDGLGTLLLRAAAREAAARGYRNLVWQTAPDNTAAQALYDRFLADASVPGSTSGWIEYSCPLPYEGER</sequence>
<dbReference type="CDD" id="cd04301">
    <property type="entry name" value="NAT_SF"/>
    <property type="match status" value="1"/>
</dbReference>
<evidence type="ECO:0000256" key="1">
    <source>
        <dbReference type="ARBA" id="ARBA00022679"/>
    </source>
</evidence>
<dbReference type="Gene3D" id="3.40.630.30">
    <property type="match status" value="1"/>
</dbReference>
<keyword evidence="5" id="KW-1185">Reference proteome</keyword>
<evidence type="ECO:0000256" key="2">
    <source>
        <dbReference type="ARBA" id="ARBA00023315"/>
    </source>
</evidence>
<dbReference type="PROSITE" id="PS51186">
    <property type="entry name" value="GNAT"/>
    <property type="match status" value="1"/>
</dbReference>
<evidence type="ECO:0000259" key="3">
    <source>
        <dbReference type="PROSITE" id="PS51186"/>
    </source>
</evidence>
<dbReference type="InterPro" id="IPR000182">
    <property type="entry name" value="GNAT_dom"/>
</dbReference>
<dbReference type="RefSeq" id="WP_010469587.1">
    <property type="nucleotide sequence ID" value="NZ_CP095474.1"/>
</dbReference>
<proteinExistence type="predicted"/>
<keyword evidence="2" id="KW-0012">Acyltransferase</keyword>
<dbReference type="InterPro" id="IPR050832">
    <property type="entry name" value="Bact_Acetyltransf"/>
</dbReference>
<dbReference type="Pfam" id="PF00583">
    <property type="entry name" value="Acetyltransf_1"/>
    <property type="match status" value="1"/>
</dbReference>
<evidence type="ECO:0000313" key="4">
    <source>
        <dbReference type="EMBL" id="URN18241.1"/>
    </source>
</evidence>
<organism evidence="4 5">
    <name type="scientific">Streptomyces sudanensis</name>
    <dbReference type="NCBI Taxonomy" id="436397"/>
    <lineage>
        <taxon>Bacteria</taxon>
        <taxon>Bacillati</taxon>
        <taxon>Actinomycetota</taxon>
        <taxon>Actinomycetes</taxon>
        <taxon>Kitasatosporales</taxon>
        <taxon>Streptomycetaceae</taxon>
        <taxon>Streptomyces</taxon>
    </lineage>
</organism>
<protein>
    <submittedName>
        <fullName evidence="4">GNAT family N-acetyltransferase</fullName>
    </submittedName>
</protein>
<feature type="domain" description="N-acetyltransferase" evidence="3">
    <location>
        <begin position="9"/>
        <end position="164"/>
    </location>
</feature>
<gene>
    <name evidence="4" type="ORF">MW084_22425</name>
</gene>